<dbReference type="Pfam" id="PF03466">
    <property type="entry name" value="LysR_substrate"/>
    <property type="match status" value="1"/>
</dbReference>
<proteinExistence type="inferred from homology"/>
<dbReference type="InterPro" id="IPR036390">
    <property type="entry name" value="WH_DNA-bd_sf"/>
</dbReference>
<dbReference type="AlphaFoldDB" id="A0A1S1HPV7"/>
<sequence length="302" mass="34281">MDNLTDLNVLVDVVETGSFTLSAERLQLSRSAVGKCIARLEARLQVRLLHRTTRSIRLSDEGQAVYESALRILAEIDQIENTLSQGQQQPRGLLRITVPVVFGRRFVMPIVQLYLSHWPDVEVDVDFSDDYCDIIRDGFDVAIRIGGNDDNRLIRKVLAPHRYITCASPMYLQQYGTPLSLTDLAQHQLLGFRHRGSNVPWHFKTEQGKTNYAVNGRLLLNDTEAILNAAIQGQGICQLGAFLVSESIQNGQLQPLLMQNSQPEPPVCALYPTKRYLPPKVRLFLQLFDEYWQGKAVWEQNH</sequence>
<dbReference type="Pfam" id="PF00126">
    <property type="entry name" value="HTH_1"/>
    <property type="match status" value="1"/>
</dbReference>
<dbReference type="GO" id="GO:0043565">
    <property type="term" value="F:sequence-specific DNA binding"/>
    <property type="evidence" value="ECO:0007669"/>
    <property type="project" value="TreeGrafter"/>
</dbReference>
<dbReference type="InterPro" id="IPR000847">
    <property type="entry name" value="LysR_HTH_N"/>
</dbReference>
<evidence type="ECO:0000256" key="2">
    <source>
        <dbReference type="ARBA" id="ARBA00023015"/>
    </source>
</evidence>
<evidence type="ECO:0000259" key="5">
    <source>
        <dbReference type="PROSITE" id="PS50931"/>
    </source>
</evidence>
<dbReference type="EMBL" id="LVIE01000168">
    <property type="protein sequence ID" value="OHT23872.1"/>
    <property type="molecule type" value="Genomic_DNA"/>
</dbReference>
<dbReference type="Gene3D" id="3.40.190.290">
    <property type="match status" value="1"/>
</dbReference>
<gene>
    <name evidence="6" type="ORF">A3Q29_04110</name>
</gene>
<evidence type="ECO:0000313" key="7">
    <source>
        <dbReference type="Proteomes" id="UP000179588"/>
    </source>
</evidence>
<dbReference type="RefSeq" id="WP_070927987.1">
    <property type="nucleotide sequence ID" value="NZ_CANMXG010000004.1"/>
</dbReference>
<dbReference type="InterPro" id="IPR005119">
    <property type="entry name" value="LysR_subst-bd"/>
</dbReference>
<dbReference type="SUPFAM" id="SSF46785">
    <property type="entry name" value="Winged helix' DNA-binding domain"/>
    <property type="match status" value="1"/>
</dbReference>
<dbReference type="InterPro" id="IPR036388">
    <property type="entry name" value="WH-like_DNA-bd_sf"/>
</dbReference>
<keyword evidence="7" id="KW-1185">Reference proteome</keyword>
<reference evidence="6 7" key="1">
    <citation type="submission" date="2016-03" db="EMBL/GenBank/DDBJ databases">
        <title>Genome sequence of Providencia stuartii strain, isolated from the salivary glands of larval Lucilia sericata.</title>
        <authorList>
            <person name="Yuan Y."/>
            <person name="Zhang Y."/>
            <person name="Fu S."/>
            <person name="Crippen T.L."/>
            <person name="Visi D."/>
            <person name="Benbow M.E."/>
            <person name="Allen M."/>
            <person name="Tomberlin J.K."/>
            <person name="Sze S.-H."/>
            <person name="Tarone A.M."/>
        </authorList>
    </citation>
    <scope>NUCLEOTIDE SEQUENCE [LARGE SCALE GENOMIC DNA]</scope>
    <source>
        <strain evidence="6 7">Crippen</strain>
    </source>
</reference>
<dbReference type="InterPro" id="IPR058163">
    <property type="entry name" value="LysR-type_TF_proteobact-type"/>
</dbReference>
<name>A0A1S1HPV7_PROST</name>
<dbReference type="GO" id="GO:0006351">
    <property type="term" value="P:DNA-templated transcription"/>
    <property type="evidence" value="ECO:0007669"/>
    <property type="project" value="TreeGrafter"/>
</dbReference>
<dbReference type="Gene3D" id="1.10.10.10">
    <property type="entry name" value="Winged helix-like DNA-binding domain superfamily/Winged helix DNA-binding domain"/>
    <property type="match status" value="1"/>
</dbReference>
<evidence type="ECO:0000256" key="3">
    <source>
        <dbReference type="ARBA" id="ARBA00023125"/>
    </source>
</evidence>
<protein>
    <submittedName>
        <fullName evidence="6">Transcriptional regulator</fullName>
    </submittedName>
</protein>
<dbReference type="FunFam" id="3.40.190.290:FF:000001">
    <property type="entry name" value="Transcriptional regulator, LysR family"/>
    <property type="match status" value="1"/>
</dbReference>
<dbReference type="PANTHER" id="PTHR30537:SF5">
    <property type="entry name" value="HTH-TYPE TRANSCRIPTIONAL ACTIVATOR TTDR-RELATED"/>
    <property type="match status" value="1"/>
</dbReference>
<feature type="domain" description="HTH lysR-type" evidence="5">
    <location>
        <begin position="1"/>
        <end position="59"/>
    </location>
</feature>
<evidence type="ECO:0000256" key="4">
    <source>
        <dbReference type="ARBA" id="ARBA00023163"/>
    </source>
</evidence>
<dbReference type="OrthoDB" id="9815676at2"/>
<dbReference type="PROSITE" id="PS50931">
    <property type="entry name" value="HTH_LYSR"/>
    <property type="match status" value="1"/>
</dbReference>
<dbReference type="PANTHER" id="PTHR30537">
    <property type="entry name" value="HTH-TYPE TRANSCRIPTIONAL REGULATOR"/>
    <property type="match status" value="1"/>
</dbReference>
<keyword evidence="3" id="KW-0238">DNA-binding</keyword>
<comment type="caution">
    <text evidence="6">The sequence shown here is derived from an EMBL/GenBank/DDBJ whole genome shotgun (WGS) entry which is preliminary data.</text>
</comment>
<dbReference type="FunFam" id="1.10.10.10:FF:000001">
    <property type="entry name" value="LysR family transcriptional regulator"/>
    <property type="match status" value="1"/>
</dbReference>
<keyword evidence="2" id="KW-0805">Transcription regulation</keyword>
<accession>A0A1S1HPV7</accession>
<evidence type="ECO:0000256" key="1">
    <source>
        <dbReference type="ARBA" id="ARBA00009437"/>
    </source>
</evidence>
<evidence type="ECO:0000313" key="6">
    <source>
        <dbReference type="EMBL" id="OHT23872.1"/>
    </source>
</evidence>
<keyword evidence="4" id="KW-0804">Transcription</keyword>
<dbReference type="CDD" id="cd08422">
    <property type="entry name" value="PBP2_CrgA_like"/>
    <property type="match status" value="1"/>
</dbReference>
<dbReference type="SUPFAM" id="SSF53850">
    <property type="entry name" value="Periplasmic binding protein-like II"/>
    <property type="match status" value="1"/>
</dbReference>
<comment type="similarity">
    <text evidence="1">Belongs to the LysR transcriptional regulatory family.</text>
</comment>
<dbReference type="Proteomes" id="UP000179588">
    <property type="component" value="Unassembled WGS sequence"/>
</dbReference>
<organism evidence="6 7">
    <name type="scientific">Providencia stuartii</name>
    <dbReference type="NCBI Taxonomy" id="588"/>
    <lineage>
        <taxon>Bacteria</taxon>
        <taxon>Pseudomonadati</taxon>
        <taxon>Pseudomonadota</taxon>
        <taxon>Gammaproteobacteria</taxon>
        <taxon>Enterobacterales</taxon>
        <taxon>Morganellaceae</taxon>
        <taxon>Providencia</taxon>
    </lineage>
</organism>
<dbReference type="GO" id="GO:0003700">
    <property type="term" value="F:DNA-binding transcription factor activity"/>
    <property type="evidence" value="ECO:0007669"/>
    <property type="project" value="InterPro"/>
</dbReference>